<gene>
    <name evidence="2 4" type="primary">mca</name>
    <name evidence="4" type="ORF">Bequi_04930</name>
</gene>
<dbReference type="HAMAP" id="MF_01482">
    <property type="entry name" value="Mca"/>
    <property type="match status" value="1"/>
</dbReference>
<reference evidence="4" key="1">
    <citation type="submission" date="2022-02" db="EMBL/GenBank/DDBJ databases">
        <authorList>
            <person name="Lee M."/>
            <person name="Kim S.-J."/>
            <person name="Jung M.-Y."/>
        </authorList>
    </citation>
    <scope>NUCLEOTIDE SEQUENCE</scope>
    <source>
        <strain evidence="4">JHP9</strain>
    </source>
</reference>
<keyword evidence="2" id="KW-0479">Metal-binding</keyword>
<keyword evidence="5" id="KW-1185">Reference proteome</keyword>
<dbReference type="EC" id="3.5.1.115" evidence="2"/>
<keyword evidence="2" id="KW-0378">Hydrolase</keyword>
<evidence type="ECO:0000256" key="1">
    <source>
        <dbReference type="ARBA" id="ARBA00022833"/>
    </source>
</evidence>
<accession>A0ABT0QYU1</accession>
<feature type="binding site" evidence="2">
    <location>
        <position position="32"/>
    </location>
    <ligand>
        <name>Zn(2+)</name>
        <dbReference type="ChEBI" id="CHEBI:29105"/>
    </ligand>
</feature>
<dbReference type="InterPro" id="IPR003737">
    <property type="entry name" value="GlcNAc_PI_deacetylase-related"/>
</dbReference>
<evidence type="ECO:0000313" key="4">
    <source>
        <dbReference type="EMBL" id="MCL6422735.1"/>
    </source>
</evidence>
<dbReference type="InterPro" id="IPR017811">
    <property type="entry name" value="Mca"/>
</dbReference>
<evidence type="ECO:0000256" key="2">
    <source>
        <dbReference type="HAMAP-Rule" id="MF_01482"/>
    </source>
</evidence>
<evidence type="ECO:0000313" key="5">
    <source>
        <dbReference type="Proteomes" id="UP001203761"/>
    </source>
</evidence>
<comment type="caution">
    <text evidence="4">The sequence shown here is derived from an EMBL/GenBank/DDBJ whole genome shotgun (WGS) entry which is preliminary data.</text>
</comment>
<comment type="similarity">
    <text evidence="2">Belongs to the MshB deacetylase family. Mca subfamily.</text>
</comment>
<sequence length="307" mass="33588">MADVRPDPSVRSAAGAPHDPAEQLRLLAVHAHPDDESSKGAGSMARYVREGAAVTVITCTGGERGDILNPRLQDDESLLADLPAVRRAEMAAAQAVLGVDHEWLGFVDSGLPEGDPLPALPEGCFALMSVEEAARPLIAAIRRLRPHVLSTYDENGGYPHPDHIQAHRISVFAFDRAGDPQYAPELGEAWTVSKLYYINGFSRQRLAGIARYLRENDRADEELESFLGNFDEGSDRLITTRVDVSDYREVRDAALLAHATQVDPDGFFFRVANDVQKAAGWATDDYELRASRIGVTLPETDLFAGLR</sequence>
<dbReference type="NCBIfam" id="TIGR03446">
    <property type="entry name" value="mycothiol_Mca"/>
    <property type="match status" value="1"/>
</dbReference>
<dbReference type="InterPro" id="IPR024078">
    <property type="entry name" value="LmbE-like_dom_sf"/>
</dbReference>
<proteinExistence type="inferred from homology"/>
<comment type="catalytic activity">
    <reaction evidence="2">
        <text>mycothiol S-conjugate + H2O = an N-acetyl-L-cysteine-S-conjugate + 1D-myo-inositol 2-amino-2-deoxy-alpha-D-glucopyranoside</text>
        <dbReference type="Rhea" id="RHEA:36543"/>
        <dbReference type="ChEBI" id="CHEBI:15377"/>
        <dbReference type="ChEBI" id="CHEBI:58718"/>
        <dbReference type="ChEBI" id="CHEBI:58886"/>
        <dbReference type="ChEBI" id="CHEBI:59633"/>
        <dbReference type="EC" id="3.5.1.115"/>
    </reaction>
</comment>
<protein>
    <recommendedName>
        <fullName evidence="2">Mycothiol S-conjugate amidase</fullName>
        <ecNumber evidence="2">3.5.1.115</ecNumber>
    </recommendedName>
</protein>
<dbReference type="Proteomes" id="UP001203761">
    <property type="component" value="Unassembled WGS sequence"/>
</dbReference>
<feature type="region of interest" description="Disordered" evidence="3">
    <location>
        <begin position="1"/>
        <end position="21"/>
    </location>
</feature>
<feature type="binding site" evidence="2">
    <location>
        <position position="35"/>
    </location>
    <ligand>
        <name>Zn(2+)</name>
        <dbReference type="ChEBI" id="CHEBI:29105"/>
    </ligand>
</feature>
<dbReference type="SUPFAM" id="SSF102588">
    <property type="entry name" value="LmbE-like"/>
    <property type="match status" value="1"/>
</dbReference>
<dbReference type="Gene3D" id="3.40.50.10320">
    <property type="entry name" value="LmbE-like"/>
    <property type="match status" value="1"/>
</dbReference>
<dbReference type="PANTHER" id="PTHR12993">
    <property type="entry name" value="N-ACETYLGLUCOSAMINYL-PHOSPHATIDYLINOSITOL DE-N-ACETYLASE-RELATED"/>
    <property type="match status" value="1"/>
</dbReference>
<name>A0ABT0QYU1_9MICO</name>
<feature type="binding site" evidence="2">
    <location>
        <position position="163"/>
    </location>
    <ligand>
        <name>Zn(2+)</name>
        <dbReference type="ChEBI" id="CHEBI:29105"/>
    </ligand>
</feature>
<organism evidence="4 5">
    <name type="scientific">Brachybacterium equifaecis</name>
    <dbReference type="NCBI Taxonomy" id="2910770"/>
    <lineage>
        <taxon>Bacteria</taxon>
        <taxon>Bacillati</taxon>
        <taxon>Actinomycetota</taxon>
        <taxon>Actinomycetes</taxon>
        <taxon>Micrococcales</taxon>
        <taxon>Dermabacteraceae</taxon>
        <taxon>Brachybacterium</taxon>
    </lineage>
</organism>
<comment type="subunit">
    <text evidence="2">Monomer.</text>
</comment>
<comment type="cofactor">
    <cofactor evidence="2">
        <name>Zn(2+)</name>
        <dbReference type="ChEBI" id="CHEBI:29105"/>
    </cofactor>
    <text evidence="2">Binds 1 zinc ion per subunit.</text>
</comment>
<evidence type="ECO:0000256" key="3">
    <source>
        <dbReference type="SAM" id="MobiDB-lite"/>
    </source>
</evidence>
<dbReference type="Pfam" id="PF02585">
    <property type="entry name" value="PIG-L"/>
    <property type="match status" value="1"/>
</dbReference>
<dbReference type="PANTHER" id="PTHR12993:SF11">
    <property type="entry name" value="N-ACETYLGLUCOSAMINYL-PHOSPHATIDYLINOSITOL DE-N-ACETYLASE"/>
    <property type="match status" value="1"/>
</dbReference>
<dbReference type="RefSeq" id="WP_249736852.1">
    <property type="nucleotide sequence ID" value="NZ_JAKNCJ010000002.1"/>
</dbReference>
<keyword evidence="1 2" id="KW-0862">Zinc</keyword>
<dbReference type="EMBL" id="JAKNCJ010000002">
    <property type="protein sequence ID" value="MCL6422735.1"/>
    <property type="molecule type" value="Genomic_DNA"/>
</dbReference>
<comment type="function">
    <text evidence="2">A mycothiol (MSH, N-acetylcysteinyl-glucosaminyl-inositol) S-conjugate amidase, it recycles conjugated MSH to the N-acetyl cysteine conjugate (AcCys S-conjugate, a mercapturic acid) and the MSH precursor. Involved in MSH-dependent detoxification of a number of alkylating agents and antibiotics.</text>
</comment>